<dbReference type="EMBL" id="FOLQ01000001">
    <property type="protein sequence ID" value="SFC09615.1"/>
    <property type="molecule type" value="Genomic_DNA"/>
</dbReference>
<gene>
    <name evidence="1" type="ORF">SAMN05216167_101443</name>
</gene>
<dbReference type="OrthoDB" id="103089at2"/>
<name>A0A1I1GDS9_9BACT</name>
<proteinExistence type="predicted"/>
<evidence type="ECO:0000313" key="1">
    <source>
        <dbReference type="EMBL" id="SFC09615.1"/>
    </source>
</evidence>
<dbReference type="Gene3D" id="2.60.120.10">
    <property type="entry name" value="Jelly Rolls"/>
    <property type="match status" value="1"/>
</dbReference>
<dbReference type="STRING" id="662367.SAMN05216167_101443"/>
<dbReference type="AlphaFoldDB" id="A0A1I1GDS9"/>
<dbReference type="InterPro" id="IPR014710">
    <property type="entry name" value="RmlC-like_jellyroll"/>
</dbReference>
<evidence type="ECO:0000313" key="2">
    <source>
        <dbReference type="Proteomes" id="UP000198598"/>
    </source>
</evidence>
<dbReference type="RefSeq" id="WP_093822812.1">
    <property type="nucleotide sequence ID" value="NZ_FOLQ01000001.1"/>
</dbReference>
<dbReference type="InterPro" id="IPR011051">
    <property type="entry name" value="RmlC_Cupin_sf"/>
</dbReference>
<sequence>METTSTLTLAEKALEQGKGIVRLTPTWVPRSFCVPGRRIKLHPDDYYVLGGERGGIDERWFSSTTPAKNGPLTGENEGLSHIVFTDEDGKEHQFLLKDAVEELKGELIGDRLWDEYQAWPMYSKFFDNMGPLPHHLHHNDEQAALIGQLGKPEAYYFPPQVNNHGGDFPYTFIGIAPGTTKEQIKECLQNFTKGDNKITNYSSAYRLEPGTGWDVPPGLLHAPGSLCTYEPQKASDVFAMYQSLVNEAIIPEELLWNGTPKERIGDYDQLMEAIDWDLNTDPQMMANRFMRPKPVRDVAEMEAAGYSEVWVCYLNEAFSAKELTVLPGQTVTIKDSAAYGLIMMQGHGKMGDWSIETPTMIRYGQLTNDEFFVSEKAAREGVVITNESTTDPIVMLKHFGPMNPDLVL</sequence>
<protein>
    <recommendedName>
        <fullName evidence="3">Mannose-6-phosphate isomerase, class I</fullName>
    </recommendedName>
</protein>
<keyword evidence="2" id="KW-1185">Reference proteome</keyword>
<dbReference type="Proteomes" id="UP000198598">
    <property type="component" value="Unassembled WGS sequence"/>
</dbReference>
<reference evidence="1 2" key="1">
    <citation type="submission" date="2016-10" db="EMBL/GenBank/DDBJ databases">
        <authorList>
            <person name="de Groot N.N."/>
        </authorList>
    </citation>
    <scope>NUCLEOTIDE SEQUENCE [LARGE SCALE GENOMIC DNA]</scope>
    <source>
        <strain evidence="1 2">DSM 26130</strain>
    </source>
</reference>
<organism evidence="1 2">
    <name type="scientific">Spirosoma endophyticum</name>
    <dbReference type="NCBI Taxonomy" id="662367"/>
    <lineage>
        <taxon>Bacteria</taxon>
        <taxon>Pseudomonadati</taxon>
        <taxon>Bacteroidota</taxon>
        <taxon>Cytophagia</taxon>
        <taxon>Cytophagales</taxon>
        <taxon>Cytophagaceae</taxon>
        <taxon>Spirosoma</taxon>
    </lineage>
</organism>
<evidence type="ECO:0008006" key="3">
    <source>
        <dbReference type="Google" id="ProtNLM"/>
    </source>
</evidence>
<accession>A0A1I1GDS9</accession>
<dbReference type="SUPFAM" id="SSF51182">
    <property type="entry name" value="RmlC-like cupins"/>
    <property type="match status" value="1"/>
</dbReference>